<gene>
    <name evidence="2" type="ORF">ACHIPZ_25335</name>
</gene>
<dbReference type="Pfam" id="PF00271">
    <property type="entry name" value="Helicase_C"/>
    <property type="match status" value="1"/>
</dbReference>
<keyword evidence="2" id="KW-0067">ATP-binding</keyword>
<feature type="domain" description="Helicase C-terminal" evidence="1">
    <location>
        <begin position="93"/>
        <end position="235"/>
    </location>
</feature>
<dbReference type="GO" id="GO:0004386">
    <property type="term" value="F:helicase activity"/>
    <property type="evidence" value="ECO:0007669"/>
    <property type="project" value="UniProtKB-KW"/>
</dbReference>
<proteinExistence type="predicted"/>
<sequence>MSASPYRGNDEDQTKGLINRYDSNLLTESVFGANPHQELQKMGILARVRHQELPGMTLTPGARRVKTDSEAMHLDDYRIDLDQVAKDERRNRGILDSLEKLPADTTALVFAASVQHAEVLAAVLSHSGVPAAAIAGYTPAAERRRLIAKFKVGEIRVLTNYNVLSQGFDAPKVGAVYVTRPTFSPNRYQQMIGRGLRGPKNGGSEEVLIVNVRDNIDAFGTQLAFHHFDKLWKKS</sequence>
<organism evidence="2 3">
    <name type="scientific">Antrihabitans spumae</name>
    <dbReference type="NCBI Taxonomy" id="3373370"/>
    <lineage>
        <taxon>Bacteria</taxon>
        <taxon>Bacillati</taxon>
        <taxon>Actinomycetota</taxon>
        <taxon>Actinomycetes</taxon>
        <taxon>Mycobacteriales</taxon>
        <taxon>Nocardiaceae</taxon>
        <taxon>Antrihabitans</taxon>
    </lineage>
</organism>
<dbReference type="SUPFAM" id="SSF52540">
    <property type="entry name" value="P-loop containing nucleoside triphosphate hydrolases"/>
    <property type="match status" value="1"/>
</dbReference>
<dbReference type="Gene3D" id="3.40.50.300">
    <property type="entry name" value="P-loop containing nucleotide triphosphate hydrolases"/>
    <property type="match status" value="1"/>
</dbReference>
<comment type="caution">
    <text evidence="2">The sequence shown here is derived from an EMBL/GenBank/DDBJ whole genome shotgun (WGS) entry which is preliminary data.</text>
</comment>
<keyword evidence="2" id="KW-0547">Nucleotide-binding</keyword>
<accession>A0ABW7JYB2</accession>
<evidence type="ECO:0000313" key="2">
    <source>
        <dbReference type="EMBL" id="MFH5211499.1"/>
    </source>
</evidence>
<dbReference type="SMART" id="SM00490">
    <property type="entry name" value="HELICc"/>
    <property type="match status" value="1"/>
</dbReference>
<dbReference type="PANTHER" id="PTHR47396:SF1">
    <property type="entry name" value="ATP-DEPENDENT HELICASE IRC3-RELATED"/>
    <property type="match status" value="1"/>
</dbReference>
<dbReference type="InterPro" id="IPR027417">
    <property type="entry name" value="P-loop_NTPase"/>
</dbReference>
<dbReference type="PANTHER" id="PTHR47396">
    <property type="entry name" value="TYPE I RESTRICTION ENZYME ECOKI R PROTEIN"/>
    <property type="match status" value="1"/>
</dbReference>
<dbReference type="InterPro" id="IPR001650">
    <property type="entry name" value="Helicase_C-like"/>
</dbReference>
<evidence type="ECO:0000313" key="3">
    <source>
        <dbReference type="Proteomes" id="UP001609175"/>
    </source>
</evidence>
<reference evidence="2 3" key="1">
    <citation type="submission" date="2024-10" db="EMBL/GenBank/DDBJ databases">
        <authorList>
            <person name="Riesco R."/>
        </authorList>
    </citation>
    <scope>NUCLEOTIDE SEQUENCE [LARGE SCALE GENOMIC DNA]</scope>
    <source>
        <strain evidence="2 3">NCIMB 15449</strain>
    </source>
</reference>
<name>A0ABW7JYB2_9NOCA</name>
<dbReference type="GO" id="GO:0016787">
    <property type="term" value="F:hydrolase activity"/>
    <property type="evidence" value="ECO:0007669"/>
    <property type="project" value="UniProtKB-KW"/>
</dbReference>
<dbReference type="EMBL" id="JBIMSO010000123">
    <property type="protein sequence ID" value="MFH5211499.1"/>
    <property type="molecule type" value="Genomic_DNA"/>
</dbReference>
<dbReference type="RefSeq" id="WP_395118036.1">
    <property type="nucleotide sequence ID" value="NZ_JBIMSO010000123.1"/>
</dbReference>
<dbReference type="Proteomes" id="UP001609175">
    <property type="component" value="Unassembled WGS sequence"/>
</dbReference>
<keyword evidence="2" id="KW-0378">Hydrolase</keyword>
<dbReference type="PROSITE" id="PS51194">
    <property type="entry name" value="HELICASE_CTER"/>
    <property type="match status" value="1"/>
</dbReference>
<keyword evidence="2" id="KW-0347">Helicase</keyword>
<dbReference type="EC" id="3.6.4.-" evidence="2"/>
<protein>
    <submittedName>
        <fullName evidence="2">DEAD/DEAH box helicase</fullName>
        <ecNumber evidence="2">3.6.4.-</ecNumber>
    </submittedName>
</protein>
<dbReference type="InterPro" id="IPR050742">
    <property type="entry name" value="Helicase_Restrict-Modif_Enz"/>
</dbReference>
<evidence type="ECO:0000259" key="1">
    <source>
        <dbReference type="PROSITE" id="PS51194"/>
    </source>
</evidence>